<accession>A0A7L2G989</accession>
<name>A0A7L2G989_NYCGR</name>
<comment type="caution">
    <text evidence="6">The sequence shown here is derived from an EMBL/GenBank/DDBJ whole genome shotgun (WGS) entry which is preliminary data.</text>
</comment>
<feature type="compositionally biased region" description="Basic and acidic residues" evidence="4">
    <location>
        <begin position="13"/>
        <end position="28"/>
    </location>
</feature>
<keyword evidence="1" id="KW-0547">Nucleotide-binding</keyword>
<dbReference type="AlphaFoldDB" id="A0A7L2G989"/>
<dbReference type="PANTHER" id="PTHR11472:SF47">
    <property type="entry name" value="FANCONI ANEMIA GROUP J PROTEIN"/>
    <property type="match status" value="1"/>
</dbReference>
<gene>
    <name evidence="6" type="primary">Brip1</name>
    <name evidence="6" type="ORF">NYCGRA_R01811</name>
</gene>
<evidence type="ECO:0000256" key="1">
    <source>
        <dbReference type="ARBA" id="ARBA00022741"/>
    </source>
</evidence>
<evidence type="ECO:0000259" key="5">
    <source>
        <dbReference type="PROSITE" id="PS51193"/>
    </source>
</evidence>
<dbReference type="InterPro" id="IPR045028">
    <property type="entry name" value="DinG/Rad3-like"/>
</dbReference>
<organism evidence="6 7">
    <name type="scientific">Nyctibius grandis</name>
    <name type="common">Great potoo</name>
    <dbReference type="NCBI Taxonomy" id="48427"/>
    <lineage>
        <taxon>Eukaryota</taxon>
        <taxon>Metazoa</taxon>
        <taxon>Chordata</taxon>
        <taxon>Craniata</taxon>
        <taxon>Vertebrata</taxon>
        <taxon>Euteleostomi</taxon>
        <taxon>Archelosauria</taxon>
        <taxon>Archosauria</taxon>
        <taxon>Dinosauria</taxon>
        <taxon>Saurischia</taxon>
        <taxon>Theropoda</taxon>
        <taxon>Coelurosauria</taxon>
        <taxon>Aves</taxon>
        <taxon>Neognathae</taxon>
        <taxon>Neoaves</taxon>
        <taxon>Strisores</taxon>
        <taxon>Caprimulgiformes</taxon>
        <taxon>Nyctibiidae</taxon>
        <taxon>Nyctibius</taxon>
    </lineage>
</organism>
<dbReference type="GO" id="GO:0016818">
    <property type="term" value="F:hydrolase activity, acting on acid anhydrides, in phosphorus-containing anhydrides"/>
    <property type="evidence" value="ECO:0007669"/>
    <property type="project" value="InterPro"/>
</dbReference>
<evidence type="ECO:0000256" key="4">
    <source>
        <dbReference type="SAM" id="MobiDB-lite"/>
    </source>
</evidence>
<dbReference type="InterPro" id="IPR010614">
    <property type="entry name" value="RAD3-like_helicase_DEAD"/>
</dbReference>
<reference evidence="6 7" key="1">
    <citation type="submission" date="2019-09" db="EMBL/GenBank/DDBJ databases">
        <title>Bird 10,000 Genomes (B10K) Project - Family phase.</title>
        <authorList>
            <person name="Zhang G."/>
        </authorList>
    </citation>
    <scope>NUCLEOTIDE SEQUENCE [LARGE SCALE GENOMIC DNA]</scope>
    <source>
        <strain evidence="6">B10K-DU-001-56</strain>
        <tissue evidence="6">Muscle</tissue>
    </source>
</reference>
<keyword evidence="3" id="KW-0067">ATP-binding</keyword>
<proteinExistence type="predicted"/>
<keyword evidence="2" id="KW-0378">Hydrolase</keyword>
<feature type="non-terminal residue" evidence="6">
    <location>
        <position position="1"/>
    </location>
</feature>
<dbReference type="InterPro" id="IPR027417">
    <property type="entry name" value="P-loop_NTPase"/>
</dbReference>
<dbReference type="EMBL" id="VWYG01007967">
    <property type="protein sequence ID" value="NXQ82915.1"/>
    <property type="molecule type" value="Genomic_DNA"/>
</dbReference>
<sequence length="235" mass="26660">GPCTECSCSSGKETGKDTSNTKKKENGDRPFIPKIFFGTRTHKQISQITRELKRTAYFSVPMTILSSRDYTCIHPVVSSSGSNRNEMCVELLEGKHGKSCLYYHGVHKLTEHHALQSAHRVYQAWDIEDLVSLGKKLRACAYFAARELMMGADIVFCPYNYLLDPQIRESMEINLKGQVVILDEAHNIEDCARESVSYSVTESQLRAAREELDLMVNNNIRQKDHEHLRAVCCSL</sequence>
<protein>
    <submittedName>
        <fullName evidence="6">FANCJ protein</fullName>
    </submittedName>
</protein>
<dbReference type="GO" id="GO:0003678">
    <property type="term" value="F:DNA helicase activity"/>
    <property type="evidence" value="ECO:0007669"/>
    <property type="project" value="InterPro"/>
</dbReference>
<dbReference type="GO" id="GO:0005634">
    <property type="term" value="C:nucleus"/>
    <property type="evidence" value="ECO:0007669"/>
    <property type="project" value="TreeGrafter"/>
</dbReference>
<dbReference type="GO" id="GO:0006289">
    <property type="term" value="P:nucleotide-excision repair"/>
    <property type="evidence" value="ECO:0007669"/>
    <property type="project" value="TreeGrafter"/>
</dbReference>
<dbReference type="PANTHER" id="PTHR11472">
    <property type="entry name" value="DNA REPAIR DEAD HELICASE RAD3/XP-D SUBFAMILY MEMBER"/>
    <property type="match status" value="1"/>
</dbReference>
<evidence type="ECO:0000256" key="2">
    <source>
        <dbReference type="ARBA" id="ARBA00022801"/>
    </source>
</evidence>
<feature type="domain" description="Helicase ATP-binding" evidence="5">
    <location>
        <begin position="1"/>
        <end position="232"/>
    </location>
</feature>
<dbReference type="GO" id="GO:0003677">
    <property type="term" value="F:DNA binding"/>
    <property type="evidence" value="ECO:0007669"/>
    <property type="project" value="InterPro"/>
</dbReference>
<dbReference type="InterPro" id="IPR006554">
    <property type="entry name" value="Helicase-like_DEXD_c2"/>
</dbReference>
<dbReference type="InterPro" id="IPR014013">
    <property type="entry name" value="Helic_SF1/SF2_ATP-bd_DinG/Rad3"/>
</dbReference>
<dbReference type="GO" id="GO:0005524">
    <property type="term" value="F:ATP binding"/>
    <property type="evidence" value="ECO:0007669"/>
    <property type="project" value="UniProtKB-KW"/>
</dbReference>
<dbReference type="Gene3D" id="3.40.50.300">
    <property type="entry name" value="P-loop containing nucleotide triphosphate hydrolases"/>
    <property type="match status" value="1"/>
</dbReference>
<dbReference type="OrthoDB" id="19182at2759"/>
<dbReference type="PROSITE" id="PS51193">
    <property type="entry name" value="HELICASE_ATP_BIND_2"/>
    <property type="match status" value="1"/>
</dbReference>
<evidence type="ECO:0000256" key="3">
    <source>
        <dbReference type="ARBA" id="ARBA00022840"/>
    </source>
</evidence>
<feature type="region of interest" description="Disordered" evidence="4">
    <location>
        <begin position="1"/>
        <end position="29"/>
    </location>
</feature>
<feature type="non-terminal residue" evidence="6">
    <location>
        <position position="235"/>
    </location>
</feature>
<dbReference type="Pfam" id="PF06733">
    <property type="entry name" value="DEAD_2"/>
    <property type="match status" value="1"/>
</dbReference>
<evidence type="ECO:0000313" key="7">
    <source>
        <dbReference type="Proteomes" id="UP000567826"/>
    </source>
</evidence>
<keyword evidence="7" id="KW-1185">Reference proteome</keyword>
<dbReference type="FunFam" id="3.40.50.300:FF:004771">
    <property type="entry name" value="BRCA1 interacting protein C-terminal helicase 1"/>
    <property type="match status" value="1"/>
</dbReference>
<evidence type="ECO:0000313" key="6">
    <source>
        <dbReference type="EMBL" id="NXQ82915.1"/>
    </source>
</evidence>
<dbReference type="Proteomes" id="UP000567826">
    <property type="component" value="Unassembled WGS sequence"/>
</dbReference>
<dbReference type="SMART" id="SM00488">
    <property type="entry name" value="DEXDc2"/>
    <property type="match status" value="1"/>
</dbReference>
<dbReference type="GO" id="GO:1990918">
    <property type="term" value="P:double-strand break repair involved in meiotic recombination"/>
    <property type="evidence" value="ECO:0007669"/>
    <property type="project" value="TreeGrafter"/>
</dbReference>